<evidence type="ECO:0000313" key="2">
    <source>
        <dbReference type="Proteomes" id="UP001157502"/>
    </source>
</evidence>
<protein>
    <submittedName>
        <fullName evidence="1">Uncharacterized protein</fullName>
    </submittedName>
</protein>
<accession>A0ACC2GWR0</accession>
<sequence length="93" mass="10033">MPLGSVSARHMSNERHPVLGAAHGCVAAMLIGRGSRPLLTHSEVQTVGGTEWGHTCPPPRRDTAFKVSQGSRRQVSCEIRRPFTGNFGRNLAS</sequence>
<keyword evidence="2" id="KW-1185">Reference proteome</keyword>
<name>A0ACC2GWR0_DALPE</name>
<dbReference type="EMBL" id="CM055735">
    <property type="protein sequence ID" value="KAJ8008141.1"/>
    <property type="molecule type" value="Genomic_DNA"/>
</dbReference>
<evidence type="ECO:0000313" key="1">
    <source>
        <dbReference type="EMBL" id="KAJ8008141.1"/>
    </source>
</evidence>
<reference evidence="1" key="1">
    <citation type="submission" date="2021-05" db="EMBL/GenBank/DDBJ databases">
        <authorList>
            <person name="Pan Q."/>
            <person name="Jouanno E."/>
            <person name="Zahm M."/>
            <person name="Klopp C."/>
            <person name="Cabau C."/>
            <person name="Louis A."/>
            <person name="Berthelot C."/>
            <person name="Parey E."/>
            <person name="Roest Crollius H."/>
            <person name="Montfort J."/>
            <person name="Robinson-Rechavi M."/>
            <person name="Bouchez O."/>
            <person name="Lampietro C."/>
            <person name="Lopez Roques C."/>
            <person name="Donnadieu C."/>
            <person name="Postlethwait J."/>
            <person name="Bobe J."/>
            <person name="Dillon D."/>
            <person name="Chandos A."/>
            <person name="von Hippel F."/>
            <person name="Guiguen Y."/>
        </authorList>
    </citation>
    <scope>NUCLEOTIDE SEQUENCE</scope>
    <source>
        <strain evidence="1">YG-Jan2019</strain>
    </source>
</reference>
<organism evidence="1 2">
    <name type="scientific">Dallia pectoralis</name>
    <name type="common">Alaska blackfish</name>
    <dbReference type="NCBI Taxonomy" id="75939"/>
    <lineage>
        <taxon>Eukaryota</taxon>
        <taxon>Metazoa</taxon>
        <taxon>Chordata</taxon>
        <taxon>Craniata</taxon>
        <taxon>Vertebrata</taxon>
        <taxon>Euteleostomi</taxon>
        <taxon>Actinopterygii</taxon>
        <taxon>Neopterygii</taxon>
        <taxon>Teleostei</taxon>
        <taxon>Protacanthopterygii</taxon>
        <taxon>Esociformes</taxon>
        <taxon>Umbridae</taxon>
        <taxon>Dallia</taxon>
    </lineage>
</organism>
<dbReference type="Proteomes" id="UP001157502">
    <property type="component" value="Chromosome 8"/>
</dbReference>
<proteinExistence type="predicted"/>
<gene>
    <name evidence="1" type="ORF">DPEC_G00101690</name>
</gene>
<comment type="caution">
    <text evidence="1">The sequence shown here is derived from an EMBL/GenBank/DDBJ whole genome shotgun (WGS) entry which is preliminary data.</text>
</comment>